<dbReference type="OrthoDB" id="4588567at2759"/>
<name>A0A8H4UH94_9HYPO</name>
<dbReference type="EMBL" id="JABEYC010000559">
    <property type="protein sequence ID" value="KAF4976235.1"/>
    <property type="molecule type" value="Genomic_DNA"/>
</dbReference>
<evidence type="ECO:0000313" key="2">
    <source>
        <dbReference type="EMBL" id="KAF4976235.1"/>
    </source>
</evidence>
<feature type="region of interest" description="Disordered" evidence="1">
    <location>
        <begin position="88"/>
        <end position="121"/>
    </location>
</feature>
<evidence type="ECO:0000256" key="1">
    <source>
        <dbReference type="SAM" id="MobiDB-lite"/>
    </source>
</evidence>
<dbReference type="AlphaFoldDB" id="A0A8H4UH94"/>
<keyword evidence="3" id="KW-1185">Reference proteome</keyword>
<reference evidence="2" key="2">
    <citation type="submission" date="2020-05" db="EMBL/GenBank/DDBJ databases">
        <authorList>
            <person name="Kim H.-S."/>
            <person name="Proctor R.H."/>
            <person name="Brown D.W."/>
        </authorList>
    </citation>
    <scope>NUCLEOTIDE SEQUENCE</scope>
    <source>
        <strain evidence="2">NRRL 22465</strain>
    </source>
</reference>
<gene>
    <name evidence="2" type="ORF">FZEAL_7073</name>
</gene>
<evidence type="ECO:0000313" key="3">
    <source>
        <dbReference type="Proteomes" id="UP000635477"/>
    </source>
</evidence>
<sequence length="205" mass="22223">MAAVAIPQHPRPGSVSSVDRLFELVDGLDDSQIHSLLEDFNNTVPSNVLVSHGVDMFERPGQPKPTPAPAPSRVSSIRRAAYKLPRLLTRLPSKRQSSAPDLRSRPKTGVPPAPKHYRRISRPVLPTLASGPDFNAMLLSAYLAPVPPQSTSQTSSPSSTRSISSSSTMSFEAEDADVDSLAPLVFGRPQRQTREMGDIFEVLGF</sequence>
<comment type="caution">
    <text evidence="2">The sequence shown here is derived from an EMBL/GenBank/DDBJ whole genome shotgun (WGS) entry which is preliminary data.</text>
</comment>
<feature type="region of interest" description="Disordered" evidence="1">
    <location>
        <begin position="146"/>
        <end position="174"/>
    </location>
</feature>
<reference evidence="2" key="1">
    <citation type="journal article" date="2020" name="BMC Genomics">
        <title>Correction to: Identification and distribution of gene clusters required for synthesis of sphingolipid metabolism inhibitors in diverse species of the filamentous fungus Fusarium.</title>
        <authorList>
            <person name="Kim H.S."/>
            <person name="Lohmar J.M."/>
            <person name="Busman M."/>
            <person name="Brown D.W."/>
            <person name="Naumann T.A."/>
            <person name="Divon H.H."/>
            <person name="Lysoe E."/>
            <person name="Uhlig S."/>
            <person name="Proctor R.H."/>
        </authorList>
    </citation>
    <scope>NUCLEOTIDE SEQUENCE</scope>
    <source>
        <strain evidence="2">NRRL 22465</strain>
    </source>
</reference>
<accession>A0A8H4UH94</accession>
<feature type="compositionally biased region" description="Low complexity" evidence="1">
    <location>
        <begin position="150"/>
        <end position="170"/>
    </location>
</feature>
<protein>
    <submittedName>
        <fullName evidence="2">Uncharacterized protein</fullName>
    </submittedName>
</protein>
<dbReference type="Proteomes" id="UP000635477">
    <property type="component" value="Unassembled WGS sequence"/>
</dbReference>
<proteinExistence type="predicted"/>
<organism evidence="2 3">
    <name type="scientific">Fusarium zealandicum</name>
    <dbReference type="NCBI Taxonomy" id="1053134"/>
    <lineage>
        <taxon>Eukaryota</taxon>
        <taxon>Fungi</taxon>
        <taxon>Dikarya</taxon>
        <taxon>Ascomycota</taxon>
        <taxon>Pezizomycotina</taxon>
        <taxon>Sordariomycetes</taxon>
        <taxon>Hypocreomycetidae</taxon>
        <taxon>Hypocreales</taxon>
        <taxon>Nectriaceae</taxon>
        <taxon>Fusarium</taxon>
        <taxon>Fusarium staphyleae species complex</taxon>
    </lineage>
</organism>